<proteinExistence type="predicted"/>
<dbReference type="AlphaFoldDB" id="A0A6C0FAW7"/>
<dbReference type="InterPro" id="IPR012337">
    <property type="entry name" value="RNaseH-like_sf"/>
</dbReference>
<organism evidence="2">
    <name type="scientific">viral metagenome</name>
    <dbReference type="NCBI Taxonomy" id="1070528"/>
    <lineage>
        <taxon>unclassified sequences</taxon>
        <taxon>metagenomes</taxon>
        <taxon>organismal metagenomes</taxon>
    </lineage>
</organism>
<accession>A0A6C0FAW7</accession>
<sequence length="214" mass="25628">MLALIFDVETTGLPKKRKADIFDFENWPHVVQISWLIFNVTNGKIISINDHVIRLQEWKTIPEEASKIHGITNDIMREKGENIIDILNKFNNDLMECQIMVAHNIEFDKTIIGVESLRWLDYNIFDNYNNMKYCTMRRSRKIKKKWMKLVDLHEHLFKTIPQNLHNSLIDVFVCFRCFCKLYYNSDPLLNDKFSDKSWQKNKDFENIYNDILCN</sequence>
<dbReference type="GO" id="GO:0003676">
    <property type="term" value="F:nucleic acid binding"/>
    <property type="evidence" value="ECO:0007669"/>
    <property type="project" value="InterPro"/>
</dbReference>
<dbReference type="Pfam" id="PF00929">
    <property type="entry name" value="RNase_T"/>
    <property type="match status" value="1"/>
</dbReference>
<dbReference type="InterPro" id="IPR013520">
    <property type="entry name" value="Ribonucl_H"/>
</dbReference>
<dbReference type="CDD" id="cd06127">
    <property type="entry name" value="DEDDh"/>
    <property type="match status" value="1"/>
</dbReference>
<dbReference type="Gene3D" id="3.30.420.10">
    <property type="entry name" value="Ribonuclease H-like superfamily/Ribonuclease H"/>
    <property type="match status" value="1"/>
</dbReference>
<evidence type="ECO:0000259" key="1">
    <source>
        <dbReference type="SMART" id="SM00479"/>
    </source>
</evidence>
<evidence type="ECO:0000313" key="2">
    <source>
        <dbReference type="EMBL" id="QHT37699.1"/>
    </source>
</evidence>
<dbReference type="EMBL" id="MN738806">
    <property type="protein sequence ID" value="QHT37699.1"/>
    <property type="molecule type" value="Genomic_DNA"/>
</dbReference>
<reference evidence="2" key="1">
    <citation type="journal article" date="2020" name="Nature">
        <title>Giant virus diversity and host interactions through global metagenomics.</title>
        <authorList>
            <person name="Schulz F."/>
            <person name="Roux S."/>
            <person name="Paez-Espino D."/>
            <person name="Jungbluth S."/>
            <person name="Walsh D.A."/>
            <person name="Denef V.J."/>
            <person name="McMahon K.D."/>
            <person name="Konstantinidis K.T."/>
            <person name="Eloe-Fadrosh E.A."/>
            <person name="Kyrpides N.C."/>
            <person name="Woyke T."/>
        </authorList>
    </citation>
    <scope>NUCLEOTIDE SEQUENCE</scope>
    <source>
        <strain evidence="2">GVMAG-S-ERX555997-44</strain>
    </source>
</reference>
<dbReference type="SUPFAM" id="SSF53098">
    <property type="entry name" value="Ribonuclease H-like"/>
    <property type="match status" value="1"/>
</dbReference>
<dbReference type="SMART" id="SM00479">
    <property type="entry name" value="EXOIII"/>
    <property type="match status" value="1"/>
</dbReference>
<name>A0A6C0FAW7_9ZZZZ</name>
<dbReference type="InterPro" id="IPR036397">
    <property type="entry name" value="RNaseH_sf"/>
</dbReference>
<protein>
    <recommendedName>
        <fullName evidence="1">Exonuclease domain-containing protein</fullName>
    </recommendedName>
</protein>
<feature type="domain" description="Exonuclease" evidence="1">
    <location>
        <begin position="2"/>
        <end position="187"/>
    </location>
</feature>